<dbReference type="AlphaFoldDB" id="A0A3B0YRL4"/>
<protein>
    <recommendedName>
        <fullName evidence="2">PepSY domain-containing protein</fullName>
    </recommendedName>
</protein>
<dbReference type="EMBL" id="UOFN01000089">
    <property type="protein sequence ID" value="VAW78127.1"/>
    <property type="molecule type" value="Genomic_DNA"/>
</dbReference>
<evidence type="ECO:0000313" key="1">
    <source>
        <dbReference type="EMBL" id="VAW78127.1"/>
    </source>
</evidence>
<gene>
    <name evidence="1" type="ORF">MNBD_GAMMA15-1015</name>
</gene>
<sequence>MFRVVVAGLLFLLSSSVFAFKFPIEMIEGVDGAKVVVYVNKSDIDSEARWMPFDEAPPLSMTDALAAVKAYLKKSPDLPDSALEEIQLRRIPHHENDWHYMVVMRALSDGKPVLHYYAVLMSGKVIQAIREPESFK</sequence>
<evidence type="ECO:0008006" key="2">
    <source>
        <dbReference type="Google" id="ProtNLM"/>
    </source>
</evidence>
<accession>A0A3B0YRL4</accession>
<reference evidence="1" key="1">
    <citation type="submission" date="2018-06" db="EMBL/GenBank/DDBJ databases">
        <authorList>
            <person name="Zhirakovskaya E."/>
        </authorList>
    </citation>
    <scope>NUCLEOTIDE SEQUENCE</scope>
</reference>
<proteinExistence type="predicted"/>
<name>A0A3B0YRL4_9ZZZZ</name>
<organism evidence="1">
    <name type="scientific">hydrothermal vent metagenome</name>
    <dbReference type="NCBI Taxonomy" id="652676"/>
    <lineage>
        <taxon>unclassified sequences</taxon>
        <taxon>metagenomes</taxon>
        <taxon>ecological metagenomes</taxon>
    </lineage>
</organism>